<feature type="region of interest" description="Disordered" evidence="3">
    <location>
        <begin position="181"/>
        <end position="201"/>
    </location>
</feature>
<dbReference type="Proteomes" id="UP000589626">
    <property type="component" value="Unassembled WGS sequence"/>
</dbReference>
<evidence type="ECO:0000259" key="4">
    <source>
        <dbReference type="PROSITE" id="PS50977"/>
    </source>
</evidence>
<gene>
    <name evidence="5" type="ORF">FHU40_003528</name>
</gene>
<sequence>MVRVGRPSGPAEATAEVVLRAALTLLLEEGGAALTPQRLHQLTSVSRATIYRHWPTPTDVLAALIDVAPDPERPLTGDPVRDVHAEVDALCDRLHEKPVATFLQALVAMAATDPAAVELRQRYVDGLIAPFYRALNGADLPPTEVKDAVAAIVSPLLVDALLLDRPAARVRAHRVVDLHVRPSSARQEADPASSHGRPGRE</sequence>
<name>A0A7W4VXX1_9ACTN</name>
<reference evidence="5 6" key="1">
    <citation type="submission" date="2020-08" db="EMBL/GenBank/DDBJ databases">
        <title>Sequencing the genomes of 1000 actinobacteria strains.</title>
        <authorList>
            <person name="Klenk H.-P."/>
        </authorList>
    </citation>
    <scope>NUCLEOTIDE SEQUENCE [LARGE SCALE GENOMIC DNA]</scope>
    <source>
        <strain evidence="5 6">DSM 105498</strain>
    </source>
</reference>
<organism evidence="5 6">
    <name type="scientific">Nocardioides soli</name>
    <dbReference type="NCBI Taxonomy" id="1036020"/>
    <lineage>
        <taxon>Bacteria</taxon>
        <taxon>Bacillati</taxon>
        <taxon>Actinomycetota</taxon>
        <taxon>Actinomycetes</taxon>
        <taxon>Propionibacteriales</taxon>
        <taxon>Nocardioidaceae</taxon>
        <taxon>Nocardioides</taxon>
    </lineage>
</organism>
<evidence type="ECO:0000256" key="1">
    <source>
        <dbReference type="ARBA" id="ARBA00023125"/>
    </source>
</evidence>
<dbReference type="SUPFAM" id="SSF46689">
    <property type="entry name" value="Homeodomain-like"/>
    <property type="match status" value="1"/>
</dbReference>
<dbReference type="RefSeq" id="WP_183593492.1">
    <property type="nucleotide sequence ID" value="NZ_JACHWR010000002.1"/>
</dbReference>
<dbReference type="InterPro" id="IPR001647">
    <property type="entry name" value="HTH_TetR"/>
</dbReference>
<accession>A0A7W4VXX1</accession>
<protein>
    <submittedName>
        <fullName evidence="5">AcrR family transcriptional regulator</fullName>
    </submittedName>
</protein>
<evidence type="ECO:0000313" key="6">
    <source>
        <dbReference type="Proteomes" id="UP000589626"/>
    </source>
</evidence>
<dbReference type="InterPro" id="IPR036271">
    <property type="entry name" value="Tet_transcr_reg_TetR-rel_C_sf"/>
</dbReference>
<dbReference type="EMBL" id="JACHWR010000002">
    <property type="protein sequence ID" value="MBB3043710.1"/>
    <property type="molecule type" value="Genomic_DNA"/>
</dbReference>
<evidence type="ECO:0000256" key="2">
    <source>
        <dbReference type="PROSITE-ProRule" id="PRU00335"/>
    </source>
</evidence>
<dbReference type="InterPro" id="IPR009057">
    <property type="entry name" value="Homeodomain-like_sf"/>
</dbReference>
<keyword evidence="1 2" id="KW-0238">DNA-binding</keyword>
<dbReference type="AlphaFoldDB" id="A0A7W4VXX1"/>
<dbReference type="GO" id="GO:0003677">
    <property type="term" value="F:DNA binding"/>
    <property type="evidence" value="ECO:0007669"/>
    <property type="project" value="UniProtKB-UniRule"/>
</dbReference>
<feature type="domain" description="HTH tetR-type" evidence="4">
    <location>
        <begin position="12"/>
        <end position="72"/>
    </location>
</feature>
<evidence type="ECO:0000256" key="3">
    <source>
        <dbReference type="SAM" id="MobiDB-lite"/>
    </source>
</evidence>
<proteinExistence type="predicted"/>
<feature type="DNA-binding region" description="H-T-H motif" evidence="2">
    <location>
        <begin position="35"/>
        <end position="54"/>
    </location>
</feature>
<comment type="caution">
    <text evidence="5">The sequence shown here is derived from an EMBL/GenBank/DDBJ whole genome shotgun (WGS) entry which is preliminary data.</text>
</comment>
<keyword evidence="6" id="KW-1185">Reference proteome</keyword>
<evidence type="ECO:0000313" key="5">
    <source>
        <dbReference type="EMBL" id="MBB3043710.1"/>
    </source>
</evidence>
<dbReference type="Gene3D" id="1.10.357.10">
    <property type="entry name" value="Tetracycline Repressor, domain 2"/>
    <property type="match status" value="1"/>
</dbReference>
<dbReference type="PROSITE" id="PS50977">
    <property type="entry name" value="HTH_TETR_2"/>
    <property type="match status" value="1"/>
</dbReference>
<dbReference type="SUPFAM" id="SSF48498">
    <property type="entry name" value="Tetracyclin repressor-like, C-terminal domain"/>
    <property type="match status" value="1"/>
</dbReference>